<dbReference type="AlphaFoldDB" id="A0AAJ1QEN1"/>
<gene>
    <name evidence="5" type="ORF">HX001_08460</name>
</gene>
<reference evidence="5" key="2">
    <citation type="journal article" date="2022" name="Sci. Total Environ.">
        <title>Prevalence, transmission, and molecular epidemiology of tet(X)-positive bacteria among humans, animals, and environmental niches in China: An epidemiological, and genomic-based study.</title>
        <authorList>
            <person name="Dong N."/>
            <person name="Zeng Y."/>
            <person name="Cai C."/>
            <person name="Sun C."/>
            <person name="Lu J."/>
            <person name="Liu C."/>
            <person name="Zhou H."/>
            <person name="Sun Q."/>
            <person name="Shu L."/>
            <person name="Wang H."/>
            <person name="Wang Y."/>
            <person name="Wang S."/>
            <person name="Wu C."/>
            <person name="Chan E.W."/>
            <person name="Chen G."/>
            <person name="Shen Z."/>
            <person name="Chen S."/>
            <person name="Zhang R."/>
        </authorList>
    </citation>
    <scope>NUCLEOTIDE SEQUENCE</scope>
    <source>
        <strain evidence="5">R655-4</strain>
    </source>
</reference>
<dbReference type="EMBL" id="JACAGJ010000004">
    <property type="protein sequence ID" value="MDM1072521.1"/>
    <property type="molecule type" value="Genomic_DNA"/>
</dbReference>
<feature type="region of interest" description="Disordered" evidence="2">
    <location>
        <begin position="466"/>
        <end position="486"/>
    </location>
</feature>
<comment type="caution">
    <text evidence="5">The sequence shown here is derived from an EMBL/GenBank/DDBJ whole genome shotgun (WGS) entry which is preliminary data.</text>
</comment>
<dbReference type="RefSeq" id="WP_286492914.1">
    <property type="nucleotide sequence ID" value="NZ_JACAGJ010000004.1"/>
</dbReference>
<accession>A0AAJ1QEN1</accession>
<evidence type="ECO:0000256" key="3">
    <source>
        <dbReference type="SAM" id="SignalP"/>
    </source>
</evidence>
<feature type="signal peptide" evidence="3">
    <location>
        <begin position="1"/>
        <end position="19"/>
    </location>
</feature>
<dbReference type="Proteomes" id="UP001170959">
    <property type="component" value="Unassembled WGS sequence"/>
</dbReference>
<feature type="domain" description="Secretion system C-terminal sorting" evidence="4">
    <location>
        <begin position="681"/>
        <end position="753"/>
    </location>
</feature>
<protein>
    <submittedName>
        <fullName evidence="5">T9SS type A sorting domain-containing protein</fullName>
    </submittedName>
</protein>
<evidence type="ECO:0000313" key="5">
    <source>
        <dbReference type="EMBL" id="MDM1072521.1"/>
    </source>
</evidence>
<organism evidence="5 6">
    <name type="scientific">Empedobacter brevis</name>
    <dbReference type="NCBI Taxonomy" id="247"/>
    <lineage>
        <taxon>Bacteria</taxon>
        <taxon>Pseudomonadati</taxon>
        <taxon>Bacteroidota</taxon>
        <taxon>Flavobacteriia</taxon>
        <taxon>Flavobacteriales</taxon>
        <taxon>Weeksellaceae</taxon>
        <taxon>Empedobacter</taxon>
    </lineage>
</organism>
<dbReference type="NCBIfam" id="TIGR04183">
    <property type="entry name" value="Por_Secre_tail"/>
    <property type="match status" value="1"/>
</dbReference>
<sequence length="754" mass="83947">MKKNIFYLFLLLSSGYSFGQNWELVNESEAYPLAKGEYKDKRNQKIFKLDRKTLDDKLVSVTSRNKNDIGTVIIMPNTNGDLERFEIWEASNFSAKDQAKYPNLRSYTGRSLTDPSSSIRISTGPSGISSTIFRTNDISEFLETYSRNGDYFEIHQKNTKNTFNCSTPEIDNSIVEYKTKRTAKSNTQEFKTYRLALSVTGEYSQVFGNTIEQTLEAMNNTMTRVNGVFEKEMAINFVFANDIDKLIYLDPTTDPYSNYLKGLSYDSQYGGYPNFARTWNVELQRNLRDNFGEENYDIGHLFGHAGGGGNAGCIGCICETDFPQGKGSGFTSPGSGLPTGDRFDIDYVAHEIGHQIGANHTYSHRYENTGVLVEPGGGSTIMGYAGITSYNVQTHSDDYFAHASLKQVQDNLSTKACGISRPILNTAPKIELKETTYNIPVGTAFKLDAKVTDHENDAILVNWEQNNTGNTSTTNTNSRVRSNKTIGPNFRSFQPVKETYRYFPKFESILENKLTRDVTIELPPKLNEPNIVGESLTTVPRIFDFTVTARDYNPEGPQNDYAQVKVIATANVGPFVITSPEKLAINTDEFTVTWDVANTNLAPVNTTKVKVSISWDEGNSFKELGIVDNNGSATFAMPEDAVSVTKGYVMIEAVDNIFLAVKKFETEVLATKDVAAKESKLYPNPSNGTFTIEQKITGRVKIDILDVNGRVVYATTADAIGNFKKQINTKLPSGIYFVRVSSNEGENTSKLIIK</sequence>
<reference evidence="5" key="1">
    <citation type="submission" date="2020-06" db="EMBL/GenBank/DDBJ databases">
        <authorList>
            <person name="Dong N."/>
        </authorList>
    </citation>
    <scope>NUCLEOTIDE SEQUENCE</scope>
    <source>
        <strain evidence="5">R655-4</strain>
    </source>
</reference>
<dbReference type="Pfam" id="PF18962">
    <property type="entry name" value="Por_Secre_tail"/>
    <property type="match status" value="1"/>
</dbReference>
<dbReference type="Gene3D" id="3.40.390.10">
    <property type="entry name" value="Collagenase (Catalytic Domain)"/>
    <property type="match status" value="1"/>
</dbReference>
<dbReference type="InterPro" id="IPR024079">
    <property type="entry name" value="MetalloPept_cat_dom_sf"/>
</dbReference>
<name>A0AAJ1QEN1_9FLAO</name>
<evidence type="ECO:0000313" key="6">
    <source>
        <dbReference type="Proteomes" id="UP001170959"/>
    </source>
</evidence>
<keyword evidence="1 3" id="KW-0732">Signal</keyword>
<feature type="compositionally biased region" description="Low complexity" evidence="2">
    <location>
        <begin position="466"/>
        <end position="485"/>
    </location>
</feature>
<dbReference type="GO" id="GO:0008237">
    <property type="term" value="F:metallopeptidase activity"/>
    <property type="evidence" value="ECO:0007669"/>
    <property type="project" value="InterPro"/>
</dbReference>
<evidence type="ECO:0000259" key="4">
    <source>
        <dbReference type="Pfam" id="PF18962"/>
    </source>
</evidence>
<dbReference type="InterPro" id="IPR026444">
    <property type="entry name" value="Secre_tail"/>
</dbReference>
<dbReference type="Pfam" id="PF13583">
    <property type="entry name" value="Reprolysin_4"/>
    <property type="match status" value="1"/>
</dbReference>
<evidence type="ECO:0000256" key="2">
    <source>
        <dbReference type="SAM" id="MobiDB-lite"/>
    </source>
</evidence>
<evidence type="ECO:0000256" key="1">
    <source>
        <dbReference type="ARBA" id="ARBA00022729"/>
    </source>
</evidence>
<feature type="chain" id="PRO_5042477661" evidence="3">
    <location>
        <begin position="20"/>
        <end position="754"/>
    </location>
</feature>
<proteinExistence type="predicted"/>
<dbReference type="SUPFAM" id="SSF55486">
    <property type="entry name" value="Metalloproteases ('zincins'), catalytic domain"/>
    <property type="match status" value="1"/>
</dbReference>